<evidence type="ECO:0000313" key="3">
    <source>
        <dbReference type="Proteomes" id="UP000838756"/>
    </source>
</evidence>
<evidence type="ECO:0000313" key="2">
    <source>
        <dbReference type="EMBL" id="CAH2217968.1"/>
    </source>
</evidence>
<sequence length="260" mass="29282">MQRLLNLLPEWLDRWRMAVNVGKTAAIVFGVRKPLRQLQLRGQDIAWQTSVRYLGCHMDATLSMVSMVNHAVNHAQAAASMLHQVLSSRLPIRTKLRIYGAYIRSRLTYAAPAWFALCSAHQKDRLQVQQNKCLRLIVGAPRYVRNDVIHRDTRTPTVEVFVRTIARRMFAHADYGPCEHLHGIAPALDRPITGRPLPRELLQSPPPARQRGGTNGDIDDSRPIGINNIPARAHDDYADSDADISRTRQTNRPKANDGGP</sequence>
<evidence type="ECO:0000256" key="1">
    <source>
        <dbReference type="SAM" id="MobiDB-lite"/>
    </source>
</evidence>
<proteinExistence type="predicted"/>
<dbReference type="PANTHER" id="PTHR47027">
    <property type="entry name" value="REVERSE TRANSCRIPTASE DOMAIN-CONTAINING PROTEIN"/>
    <property type="match status" value="1"/>
</dbReference>
<dbReference type="OrthoDB" id="412981at2759"/>
<comment type="caution">
    <text evidence="2">The sequence shown here is derived from an EMBL/GenBank/DDBJ whole genome shotgun (WGS) entry which is preliminary data.</text>
</comment>
<dbReference type="EMBL" id="CAKXAJ010018869">
    <property type="protein sequence ID" value="CAH2217968.1"/>
    <property type="molecule type" value="Genomic_DNA"/>
</dbReference>
<gene>
    <name evidence="2" type="primary">jg6172</name>
    <name evidence="2" type="ORF">PAEG_LOCUS5844</name>
</gene>
<protein>
    <submittedName>
        <fullName evidence="2">Jg6172 protein</fullName>
    </submittedName>
</protein>
<dbReference type="PANTHER" id="PTHR47027:SF20">
    <property type="entry name" value="REVERSE TRANSCRIPTASE-LIKE PROTEIN WITH RNA-DIRECTED DNA POLYMERASE DOMAIN"/>
    <property type="match status" value="1"/>
</dbReference>
<dbReference type="AlphaFoldDB" id="A0A8S4QU64"/>
<name>A0A8S4QU64_9NEOP</name>
<dbReference type="Proteomes" id="UP000838756">
    <property type="component" value="Unassembled WGS sequence"/>
</dbReference>
<keyword evidence="3" id="KW-1185">Reference proteome</keyword>
<feature type="region of interest" description="Disordered" evidence="1">
    <location>
        <begin position="192"/>
        <end position="260"/>
    </location>
</feature>
<accession>A0A8S4QU64</accession>
<reference evidence="2" key="1">
    <citation type="submission" date="2022-03" db="EMBL/GenBank/DDBJ databases">
        <authorList>
            <person name="Lindestad O."/>
        </authorList>
    </citation>
    <scope>NUCLEOTIDE SEQUENCE</scope>
</reference>
<organism evidence="2 3">
    <name type="scientific">Pararge aegeria aegeria</name>
    <dbReference type="NCBI Taxonomy" id="348720"/>
    <lineage>
        <taxon>Eukaryota</taxon>
        <taxon>Metazoa</taxon>
        <taxon>Ecdysozoa</taxon>
        <taxon>Arthropoda</taxon>
        <taxon>Hexapoda</taxon>
        <taxon>Insecta</taxon>
        <taxon>Pterygota</taxon>
        <taxon>Neoptera</taxon>
        <taxon>Endopterygota</taxon>
        <taxon>Lepidoptera</taxon>
        <taxon>Glossata</taxon>
        <taxon>Ditrysia</taxon>
        <taxon>Papilionoidea</taxon>
        <taxon>Nymphalidae</taxon>
        <taxon>Satyrinae</taxon>
        <taxon>Satyrini</taxon>
        <taxon>Parargina</taxon>
        <taxon>Pararge</taxon>
    </lineage>
</organism>